<name>A0A6A6AAG3_9PLEO</name>
<dbReference type="PANTHER" id="PTHR33112:SF16">
    <property type="entry name" value="HETEROKARYON INCOMPATIBILITY DOMAIN-CONTAINING PROTEIN"/>
    <property type="match status" value="1"/>
</dbReference>
<organism evidence="2 3">
    <name type="scientific">Dothidotthia symphoricarpi CBS 119687</name>
    <dbReference type="NCBI Taxonomy" id="1392245"/>
    <lineage>
        <taxon>Eukaryota</taxon>
        <taxon>Fungi</taxon>
        <taxon>Dikarya</taxon>
        <taxon>Ascomycota</taxon>
        <taxon>Pezizomycotina</taxon>
        <taxon>Dothideomycetes</taxon>
        <taxon>Pleosporomycetidae</taxon>
        <taxon>Pleosporales</taxon>
        <taxon>Dothidotthiaceae</taxon>
        <taxon>Dothidotthia</taxon>
    </lineage>
</organism>
<dbReference type="OrthoDB" id="3486565at2759"/>
<dbReference type="InterPro" id="IPR010730">
    <property type="entry name" value="HET"/>
</dbReference>
<evidence type="ECO:0000313" key="3">
    <source>
        <dbReference type="Proteomes" id="UP000799771"/>
    </source>
</evidence>
<dbReference type="EMBL" id="ML977509">
    <property type="protein sequence ID" value="KAF2128084.1"/>
    <property type="molecule type" value="Genomic_DNA"/>
</dbReference>
<dbReference type="RefSeq" id="XP_033522473.1">
    <property type="nucleotide sequence ID" value="XM_033673224.1"/>
</dbReference>
<reference evidence="2" key="1">
    <citation type="journal article" date="2020" name="Stud. Mycol.">
        <title>101 Dothideomycetes genomes: a test case for predicting lifestyles and emergence of pathogens.</title>
        <authorList>
            <person name="Haridas S."/>
            <person name="Albert R."/>
            <person name="Binder M."/>
            <person name="Bloem J."/>
            <person name="Labutti K."/>
            <person name="Salamov A."/>
            <person name="Andreopoulos B."/>
            <person name="Baker S."/>
            <person name="Barry K."/>
            <person name="Bills G."/>
            <person name="Bluhm B."/>
            <person name="Cannon C."/>
            <person name="Castanera R."/>
            <person name="Culley D."/>
            <person name="Daum C."/>
            <person name="Ezra D."/>
            <person name="Gonzalez J."/>
            <person name="Henrissat B."/>
            <person name="Kuo A."/>
            <person name="Liang C."/>
            <person name="Lipzen A."/>
            <person name="Lutzoni F."/>
            <person name="Magnuson J."/>
            <person name="Mondo S."/>
            <person name="Nolan M."/>
            <person name="Ohm R."/>
            <person name="Pangilinan J."/>
            <person name="Park H.-J."/>
            <person name="Ramirez L."/>
            <person name="Alfaro M."/>
            <person name="Sun H."/>
            <person name="Tritt A."/>
            <person name="Yoshinaga Y."/>
            <person name="Zwiers L.-H."/>
            <person name="Turgeon B."/>
            <person name="Goodwin S."/>
            <person name="Spatafora J."/>
            <person name="Crous P."/>
            <person name="Grigoriev I."/>
        </authorList>
    </citation>
    <scope>NUCLEOTIDE SEQUENCE</scope>
    <source>
        <strain evidence="2">CBS 119687</strain>
    </source>
</reference>
<protein>
    <submittedName>
        <fullName evidence="2">HET-domain-containing protein</fullName>
    </submittedName>
</protein>
<gene>
    <name evidence="2" type="ORF">P153DRAFT_47916</name>
</gene>
<feature type="domain" description="Heterokaryon incompatibility" evidence="1">
    <location>
        <begin position="209"/>
        <end position="349"/>
    </location>
</feature>
<dbReference type="AlphaFoldDB" id="A0A6A6AAG3"/>
<dbReference type="Proteomes" id="UP000799771">
    <property type="component" value="Unassembled WGS sequence"/>
</dbReference>
<dbReference type="Pfam" id="PF06985">
    <property type="entry name" value="HET"/>
    <property type="match status" value="1"/>
</dbReference>
<keyword evidence="3" id="KW-1185">Reference proteome</keyword>
<dbReference type="GeneID" id="54413656"/>
<dbReference type="PANTHER" id="PTHR33112">
    <property type="entry name" value="DOMAIN PROTEIN, PUTATIVE-RELATED"/>
    <property type="match status" value="1"/>
</dbReference>
<accession>A0A6A6AAG3</accession>
<evidence type="ECO:0000313" key="2">
    <source>
        <dbReference type="EMBL" id="KAF2128084.1"/>
    </source>
</evidence>
<proteinExistence type="predicted"/>
<sequence>MELSQTDVVCRFCTEIDLEGLRVSHTTISALLASAKKGCPGCKFFLDVYQRDLDDICSNNEITPPFQAAEHLSSHAKLFPEEEISIKRMKKNEVMMDFPTIVVQDQYYLPSWLEFGLSSTLDSHPIRIDGEIETNNRQGEELVRPISSHSGDDACLDLAKSWLEQCTHQHGGLCASLADSPLPTRLIYIPRAVSESLRLCNTEESKGSYVALSYCWGQGNTFQTTRSTLKERLAGFNIELLPRTLRDAVYIARFMGFEWIWIDALCIIQGDAEDWGRHSALMGAVYGNAAFTISANNAADAGHGIFGPRKILSCSIFGERHDRCLWTTGRSFNTIMSLPLHTRGWAFQERMLSPRTLHILGDQIAWECSTDIYREGLHKSVPYWERDSKRHQYADMLKDITKSYNNSPSGLNKRIRMWNNIVEELSNRNFTFESDRLSSISSIASSLEVPELGHYLAGVWEHDPFMSMCWIPSTNSSWNQTHATPSWSWAWVSDRLDMPLSPNSRGSPDFTDSIDWNAEFGPILLDFHVTPRGPDPKGQVMDGSYLVIDGSCQTIRVKELYDPSRSYGGPDTTLIYIDGNKMVDEDKDLVVCFDGDPGNDSELNDKDAWSTYLCVQMKRESECDSWVYALVLRRIDGMEEAYTRAGLCEFKSYIHDSGWERKVLKLY</sequence>
<evidence type="ECO:0000259" key="1">
    <source>
        <dbReference type="Pfam" id="PF06985"/>
    </source>
</evidence>